<keyword evidence="2" id="KW-0732">Signal</keyword>
<feature type="chain" id="PRO_5033016626" description="DUF8039 domain-containing protein" evidence="2">
    <location>
        <begin position="23"/>
        <end position="188"/>
    </location>
</feature>
<dbReference type="PANTHER" id="PTHR33018:SF34">
    <property type="entry name" value="OS02G0472350 PROTEIN"/>
    <property type="match status" value="1"/>
</dbReference>
<reference evidence="4" key="1">
    <citation type="submission" date="2020-07" db="EMBL/GenBank/DDBJ databases">
        <title>Genome sequence and genetic diversity analysis of an under-domesticated orphan crop, white fonio (Digitaria exilis).</title>
        <authorList>
            <person name="Bennetzen J.L."/>
            <person name="Chen S."/>
            <person name="Ma X."/>
            <person name="Wang X."/>
            <person name="Yssel A.E.J."/>
            <person name="Chaluvadi S.R."/>
            <person name="Johnson M."/>
            <person name="Gangashetty P."/>
            <person name="Hamidou F."/>
            <person name="Sanogo M.D."/>
            <person name="Zwaenepoel A."/>
            <person name="Wallace J."/>
            <person name="Van De Peer Y."/>
            <person name="Van Deynze A."/>
        </authorList>
    </citation>
    <scope>NUCLEOTIDE SEQUENCE</scope>
    <source>
        <tissue evidence="4">Leaves</tissue>
    </source>
</reference>
<sequence length="188" mass="20565">MMAANILTLQVMVMRLLILTLRKKMYPSPASNVPSSVESRELPQSYSVDFITERQPCELHTPIIGNKTKAVAHDVAEVPIDGGVIHGVPILPGYARVDVDKVLPGWEDLDLEIEGGDGEVLGQALHSWICWQKKYIIFPRFTIIESSGQNTGIRSPPTAVTPPEQRSTDTSRSNSSVAYSNGASTTSY</sequence>
<evidence type="ECO:0000313" key="5">
    <source>
        <dbReference type="Proteomes" id="UP000636709"/>
    </source>
</evidence>
<evidence type="ECO:0000256" key="2">
    <source>
        <dbReference type="SAM" id="SignalP"/>
    </source>
</evidence>
<name>A0A835E5J7_9POAL</name>
<protein>
    <recommendedName>
        <fullName evidence="3">DUF8039 domain-containing protein</fullName>
    </recommendedName>
</protein>
<evidence type="ECO:0000256" key="1">
    <source>
        <dbReference type="SAM" id="MobiDB-lite"/>
    </source>
</evidence>
<organism evidence="4 5">
    <name type="scientific">Digitaria exilis</name>
    <dbReference type="NCBI Taxonomy" id="1010633"/>
    <lineage>
        <taxon>Eukaryota</taxon>
        <taxon>Viridiplantae</taxon>
        <taxon>Streptophyta</taxon>
        <taxon>Embryophyta</taxon>
        <taxon>Tracheophyta</taxon>
        <taxon>Spermatophyta</taxon>
        <taxon>Magnoliopsida</taxon>
        <taxon>Liliopsida</taxon>
        <taxon>Poales</taxon>
        <taxon>Poaceae</taxon>
        <taxon>PACMAD clade</taxon>
        <taxon>Panicoideae</taxon>
        <taxon>Panicodae</taxon>
        <taxon>Paniceae</taxon>
        <taxon>Anthephorinae</taxon>
        <taxon>Digitaria</taxon>
    </lineage>
</organism>
<dbReference type="InterPro" id="IPR058352">
    <property type="entry name" value="DUF8039"/>
</dbReference>
<accession>A0A835E5J7</accession>
<keyword evidence="5" id="KW-1185">Reference proteome</keyword>
<feature type="domain" description="DUF8039" evidence="3">
    <location>
        <begin position="46"/>
        <end position="138"/>
    </location>
</feature>
<feature type="region of interest" description="Disordered" evidence="1">
    <location>
        <begin position="149"/>
        <end position="188"/>
    </location>
</feature>
<evidence type="ECO:0000259" key="3">
    <source>
        <dbReference type="Pfam" id="PF26133"/>
    </source>
</evidence>
<comment type="caution">
    <text evidence="4">The sequence shown here is derived from an EMBL/GenBank/DDBJ whole genome shotgun (WGS) entry which is preliminary data.</text>
</comment>
<dbReference type="AlphaFoldDB" id="A0A835E5J7"/>
<dbReference type="PANTHER" id="PTHR33018">
    <property type="entry name" value="OS10G0338966 PROTEIN-RELATED"/>
    <property type="match status" value="1"/>
</dbReference>
<gene>
    <name evidence="4" type="ORF">HU200_056276</name>
</gene>
<dbReference type="Pfam" id="PF26133">
    <property type="entry name" value="DUF8039"/>
    <property type="match status" value="1"/>
</dbReference>
<proteinExistence type="predicted"/>
<dbReference type="OrthoDB" id="721598at2759"/>
<feature type="signal peptide" evidence="2">
    <location>
        <begin position="1"/>
        <end position="22"/>
    </location>
</feature>
<evidence type="ECO:0000313" key="4">
    <source>
        <dbReference type="EMBL" id="KAF8662673.1"/>
    </source>
</evidence>
<dbReference type="EMBL" id="JACEFO010002380">
    <property type="protein sequence ID" value="KAF8662673.1"/>
    <property type="molecule type" value="Genomic_DNA"/>
</dbReference>
<feature type="compositionally biased region" description="Polar residues" evidence="1">
    <location>
        <begin position="164"/>
        <end position="188"/>
    </location>
</feature>
<dbReference type="Proteomes" id="UP000636709">
    <property type="component" value="Unassembled WGS sequence"/>
</dbReference>